<gene>
    <name evidence="1" type="primary">lsoB</name>
    <name evidence="1" type="ORF">GMA8713_04787</name>
</gene>
<evidence type="ECO:0000313" key="1">
    <source>
        <dbReference type="EMBL" id="CZF86748.1"/>
    </source>
</evidence>
<reference evidence="2" key="1">
    <citation type="submission" date="2016-02" db="EMBL/GenBank/DDBJ databases">
        <authorList>
            <person name="Rodrigo-Torres Lidia"/>
            <person name="Arahal R.David."/>
        </authorList>
    </citation>
    <scope>NUCLEOTIDE SEQUENCE [LARGE SCALE GENOMIC DNA]</scope>
    <source>
        <strain evidence="2">CECT 8713</strain>
    </source>
</reference>
<organism evidence="1 2">
    <name type="scientific">Grimontia marina</name>
    <dbReference type="NCBI Taxonomy" id="646534"/>
    <lineage>
        <taxon>Bacteria</taxon>
        <taxon>Pseudomonadati</taxon>
        <taxon>Pseudomonadota</taxon>
        <taxon>Gammaproteobacteria</taxon>
        <taxon>Vibrionales</taxon>
        <taxon>Vibrionaceae</taxon>
        <taxon>Grimontia</taxon>
    </lineage>
</organism>
<dbReference type="OrthoDB" id="7062973at2"/>
<protein>
    <submittedName>
        <fullName evidence="1">Antitoxin LsoB</fullName>
    </submittedName>
</protein>
<dbReference type="Proteomes" id="UP000073601">
    <property type="component" value="Unassembled WGS sequence"/>
</dbReference>
<sequence length="124" mass="14519">MPNYRLQELKHETFMYVSLSLTALGLDYYCDELQNDMHSKYKGRVLFDQLLSHGLKEQRFVSIYFDGEQFDMLSFRVESSVSKDIQEKCSTFFLDNPDALAKSVLSKPQQFLFKKNYYVSLAAV</sequence>
<dbReference type="AlphaFoldDB" id="A0A128FIY8"/>
<dbReference type="EMBL" id="FIZY01000080">
    <property type="protein sequence ID" value="CZF86748.1"/>
    <property type="molecule type" value="Genomic_DNA"/>
</dbReference>
<dbReference type="InterPro" id="IPR031834">
    <property type="entry name" value="RnlB/LsoB_antitoxin"/>
</dbReference>
<keyword evidence="2" id="KW-1185">Reference proteome</keyword>
<evidence type="ECO:0000313" key="2">
    <source>
        <dbReference type="Proteomes" id="UP000073601"/>
    </source>
</evidence>
<proteinExistence type="predicted"/>
<dbReference type="Pfam" id="PF15933">
    <property type="entry name" value="RnlB_antitoxin"/>
    <property type="match status" value="1"/>
</dbReference>
<name>A0A128FIY8_9GAMM</name>
<accession>A0A128FIY8</accession>